<evidence type="ECO:0000256" key="7">
    <source>
        <dbReference type="SAM" id="Phobius"/>
    </source>
</evidence>
<dbReference type="PANTHER" id="PTHR11733">
    <property type="entry name" value="ZINC METALLOPROTEASE FAMILY M13 NEPRILYSIN-RELATED"/>
    <property type="match status" value="1"/>
</dbReference>
<keyword evidence="5" id="KW-0862">Zinc</keyword>
<organism evidence="10 11">
    <name type="scientific">Rotaria sordida</name>
    <dbReference type="NCBI Taxonomy" id="392033"/>
    <lineage>
        <taxon>Eukaryota</taxon>
        <taxon>Metazoa</taxon>
        <taxon>Spiralia</taxon>
        <taxon>Gnathifera</taxon>
        <taxon>Rotifera</taxon>
        <taxon>Eurotatoria</taxon>
        <taxon>Bdelloidea</taxon>
        <taxon>Philodinida</taxon>
        <taxon>Philodinidae</taxon>
        <taxon>Rotaria</taxon>
    </lineage>
</organism>
<proteinExistence type="predicted"/>
<evidence type="ECO:0000313" key="11">
    <source>
        <dbReference type="Proteomes" id="UP000663864"/>
    </source>
</evidence>
<dbReference type="Gene3D" id="1.10.1380.10">
    <property type="entry name" value="Neutral endopeptidase , domain2"/>
    <property type="match status" value="2"/>
</dbReference>
<keyword evidence="4" id="KW-0378">Hydrolase</keyword>
<dbReference type="GO" id="GO:0046872">
    <property type="term" value="F:metal ion binding"/>
    <property type="evidence" value="ECO:0007669"/>
    <property type="project" value="UniProtKB-KW"/>
</dbReference>
<name>A0A814UD44_9BILA</name>
<reference evidence="10" key="1">
    <citation type="submission" date="2021-02" db="EMBL/GenBank/DDBJ databases">
        <authorList>
            <person name="Nowell W R."/>
        </authorList>
    </citation>
    <scope>NUCLEOTIDE SEQUENCE</scope>
</reference>
<keyword evidence="2" id="KW-0645">Protease</keyword>
<comment type="caution">
    <text evidence="10">The sequence shown here is derived from an EMBL/GenBank/DDBJ whole genome shotgun (WGS) entry which is preliminary data.</text>
</comment>
<dbReference type="GO" id="GO:0005886">
    <property type="term" value="C:plasma membrane"/>
    <property type="evidence" value="ECO:0007669"/>
    <property type="project" value="TreeGrafter"/>
</dbReference>
<evidence type="ECO:0000256" key="5">
    <source>
        <dbReference type="ARBA" id="ARBA00022833"/>
    </source>
</evidence>
<dbReference type="GO" id="GO:0004222">
    <property type="term" value="F:metalloendopeptidase activity"/>
    <property type="evidence" value="ECO:0007669"/>
    <property type="project" value="InterPro"/>
</dbReference>
<dbReference type="EMBL" id="CAJNOT010001262">
    <property type="protein sequence ID" value="CAF1172817.1"/>
    <property type="molecule type" value="Genomic_DNA"/>
</dbReference>
<evidence type="ECO:0000259" key="9">
    <source>
        <dbReference type="Pfam" id="PF05649"/>
    </source>
</evidence>
<evidence type="ECO:0000256" key="2">
    <source>
        <dbReference type="ARBA" id="ARBA00022670"/>
    </source>
</evidence>
<dbReference type="Pfam" id="PF05649">
    <property type="entry name" value="Peptidase_M13_N"/>
    <property type="match status" value="2"/>
</dbReference>
<gene>
    <name evidence="10" type="ORF">ZHD862_LOCUS21312</name>
</gene>
<evidence type="ECO:0000313" key="10">
    <source>
        <dbReference type="EMBL" id="CAF1172817.1"/>
    </source>
</evidence>
<comment type="cofactor">
    <cofactor evidence="1">
        <name>Zn(2+)</name>
        <dbReference type="ChEBI" id="CHEBI:29105"/>
    </cofactor>
</comment>
<protein>
    <recommendedName>
        <fullName evidence="12">Endothelin-converting enzyme 1</fullName>
    </recommendedName>
</protein>
<keyword evidence="7" id="KW-0472">Membrane</keyword>
<keyword evidence="3" id="KW-0479">Metal-binding</keyword>
<sequence length="706" mass="81351">MGLTDNGKIGTICNRITSRNLLIVAFVFLGLLSFSLLITVIVQARKNHETNHETNNNELCLTRGCISAATHQLRSIDNTVLSNLCTDFYTYACGNWIKTHPIQSFDVERTILGDIIDRRNFEIERLLDAPISRTNERSWEYKLKTYYTECLDDYARVPNSGTYMIGLIKDNATIDGWFMFDNSVENASQVALLKNQTLYQQLSHIHGDFGALAIFGIRTRFDENDTSIKRLEFFPAGLTMEVNDYVGTDSVSMSRLAALQLYIVEVVTLLAREAGINDTNLSDRAFIVANDVFTVEKFLAEIFAVQSIMMSLIPLFARMIHNYLRWRLISTYIDDLSYEYVHAHRLYLNAYYGHALHTSNDVYCTREVIRRFPLAIQHLYTMNVTRYSNAITTVQTIFDSLKNGFKEYINENAKWMVDEETKNIAREKIDKLTAAIGYATIASDDASLDNYYEKFFVNNDLHLENAYHYHNFHRWSLSNSLQNPNILDHWDYFETRTSRLFDYIALFNRLFVIASGMHEPLVNSEWPWPVNMGSIGVLLAQKLFASIDGPDGRTHLPNGTRYDWWQSPTIIGYNNSRNCITDYYVRDLKTLTYNINGAEIQIPLAGEPFSPTTLRHIGALRFAYNTLMKTNDIKSFKMPGTNFTSQQTFFLAYAQTQCYQREELLQLIRTQLGVYDERTALNAALIHMPEFAQAFQCQSKENQCFD</sequence>
<feature type="domain" description="Peptidase M13 N-terminal" evidence="9">
    <location>
        <begin position="85"/>
        <end position="303"/>
    </location>
</feature>
<dbReference type="InterPro" id="IPR000718">
    <property type="entry name" value="Peptidase_M13"/>
</dbReference>
<feature type="domain" description="Peptidase M13 N-terminal" evidence="9">
    <location>
        <begin position="318"/>
        <end position="438"/>
    </location>
</feature>
<dbReference type="CDD" id="cd08662">
    <property type="entry name" value="M13"/>
    <property type="match status" value="1"/>
</dbReference>
<dbReference type="PROSITE" id="PS51885">
    <property type="entry name" value="NEPRILYSIN"/>
    <property type="match status" value="1"/>
</dbReference>
<evidence type="ECO:0000256" key="6">
    <source>
        <dbReference type="ARBA" id="ARBA00023049"/>
    </source>
</evidence>
<evidence type="ECO:0000256" key="4">
    <source>
        <dbReference type="ARBA" id="ARBA00022801"/>
    </source>
</evidence>
<evidence type="ECO:0008006" key="12">
    <source>
        <dbReference type="Google" id="ProtNLM"/>
    </source>
</evidence>
<keyword evidence="7" id="KW-0812">Transmembrane</keyword>
<evidence type="ECO:0000259" key="8">
    <source>
        <dbReference type="Pfam" id="PF01431"/>
    </source>
</evidence>
<dbReference type="InterPro" id="IPR018497">
    <property type="entry name" value="Peptidase_M13_C"/>
</dbReference>
<feature type="transmembrane region" description="Helical" evidence="7">
    <location>
        <begin position="21"/>
        <end position="42"/>
    </location>
</feature>
<keyword evidence="7" id="KW-1133">Transmembrane helix</keyword>
<dbReference type="Proteomes" id="UP000663864">
    <property type="component" value="Unassembled WGS sequence"/>
</dbReference>
<dbReference type="InterPro" id="IPR042089">
    <property type="entry name" value="Peptidase_M13_dom_2"/>
</dbReference>
<dbReference type="GO" id="GO:0016485">
    <property type="term" value="P:protein processing"/>
    <property type="evidence" value="ECO:0007669"/>
    <property type="project" value="TreeGrafter"/>
</dbReference>
<keyword evidence="6" id="KW-0482">Metalloprotease</keyword>
<dbReference type="InterPro" id="IPR008753">
    <property type="entry name" value="Peptidase_M13_N"/>
</dbReference>
<dbReference type="PANTHER" id="PTHR11733:SF240">
    <property type="entry name" value="GH14155P-RELATED"/>
    <property type="match status" value="1"/>
</dbReference>
<dbReference type="Gene3D" id="3.40.390.10">
    <property type="entry name" value="Collagenase (Catalytic Domain)"/>
    <property type="match status" value="2"/>
</dbReference>
<dbReference type="InterPro" id="IPR024079">
    <property type="entry name" value="MetalloPept_cat_dom_sf"/>
</dbReference>
<feature type="domain" description="Peptidase M13 C-terminal" evidence="8">
    <location>
        <begin position="508"/>
        <end position="700"/>
    </location>
</feature>
<evidence type="ECO:0000256" key="1">
    <source>
        <dbReference type="ARBA" id="ARBA00001947"/>
    </source>
</evidence>
<dbReference type="AlphaFoldDB" id="A0A814UD44"/>
<accession>A0A814UD44</accession>
<dbReference type="SUPFAM" id="SSF55486">
    <property type="entry name" value="Metalloproteases ('zincins'), catalytic domain"/>
    <property type="match status" value="1"/>
</dbReference>
<dbReference type="Pfam" id="PF01431">
    <property type="entry name" value="Peptidase_M13"/>
    <property type="match status" value="1"/>
</dbReference>
<evidence type="ECO:0000256" key="3">
    <source>
        <dbReference type="ARBA" id="ARBA00022723"/>
    </source>
</evidence>